<proteinExistence type="predicted"/>
<keyword evidence="2" id="KW-1185">Reference proteome</keyword>
<gene>
    <name evidence="1" type="ORF">GCM10007173_17330</name>
</gene>
<accession>A0ABQ2DKX6</accession>
<evidence type="ECO:0000313" key="2">
    <source>
        <dbReference type="Proteomes" id="UP000606115"/>
    </source>
</evidence>
<reference evidence="2" key="1">
    <citation type="journal article" date="2019" name="Int. J. Syst. Evol. Microbiol.">
        <title>The Global Catalogue of Microorganisms (GCM) 10K type strain sequencing project: providing services to taxonomists for standard genome sequencing and annotation.</title>
        <authorList>
            <consortium name="The Broad Institute Genomics Platform"/>
            <consortium name="The Broad Institute Genome Sequencing Center for Infectious Disease"/>
            <person name="Wu L."/>
            <person name="Ma J."/>
        </authorList>
    </citation>
    <scope>NUCLEOTIDE SEQUENCE [LARGE SCALE GENOMIC DNA]</scope>
    <source>
        <strain evidence="2">CGMCC 1.3685</strain>
    </source>
</reference>
<protein>
    <submittedName>
        <fullName evidence="1">Uncharacterized protein</fullName>
    </submittedName>
</protein>
<comment type="caution">
    <text evidence="1">The sequence shown here is derived from an EMBL/GenBank/DDBJ whole genome shotgun (WGS) entry which is preliminary data.</text>
</comment>
<dbReference type="EMBL" id="BMKX01000003">
    <property type="protein sequence ID" value="GGJ59124.1"/>
    <property type="molecule type" value="Genomic_DNA"/>
</dbReference>
<organism evidence="1 2">
    <name type="scientific">Glutamicibacter ardleyensis</name>
    <dbReference type="NCBI Taxonomy" id="225894"/>
    <lineage>
        <taxon>Bacteria</taxon>
        <taxon>Bacillati</taxon>
        <taxon>Actinomycetota</taxon>
        <taxon>Actinomycetes</taxon>
        <taxon>Micrococcales</taxon>
        <taxon>Micrococcaceae</taxon>
        <taxon>Glutamicibacter</taxon>
    </lineage>
</organism>
<dbReference type="Proteomes" id="UP000606115">
    <property type="component" value="Unassembled WGS sequence"/>
</dbReference>
<name>A0ABQ2DKX6_9MICC</name>
<sequence>MNTPLNPDASAESCRDCSATSRIVEQKDQHFDRFFGMSEDMFNVATASVHTDQGKCAEEIIRIWETRNQR</sequence>
<evidence type="ECO:0000313" key="1">
    <source>
        <dbReference type="EMBL" id="GGJ59124.1"/>
    </source>
</evidence>